<organism evidence="1 2">
    <name type="scientific">Ash yellows phytoplasma</name>
    <dbReference type="NCBI Taxonomy" id="35780"/>
    <lineage>
        <taxon>Bacteria</taxon>
        <taxon>Bacillati</taxon>
        <taxon>Mycoplasmatota</taxon>
        <taxon>Mollicutes</taxon>
        <taxon>Acholeplasmatales</taxon>
        <taxon>Acholeplasmataceae</taxon>
        <taxon>Candidatus Phytoplasma</taxon>
        <taxon>16SrVII (Ash yellows group)</taxon>
    </lineage>
</organism>
<dbReference type="Proteomes" id="UP001484199">
    <property type="component" value="Chromosome"/>
</dbReference>
<dbReference type="EMBL" id="CP146843">
    <property type="protein sequence ID" value="WYY26608.1"/>
    <property type="molecule type" value="Genomic_DNA"/>
</dbReference>
<accession>A0ABZ2U8T6</accession>
<name>A0ABZ2U8T6_ASHYP</name>
<gene>
    <name evidence="1" type="ORF">AshY1_05030</name>
</gene>
<protein>
    <submittedName>
        <fullName evidence="1">Uncharacterized protein</fullName>
    </submittedName>
</protein>
<dbReference type="RefSeq" id="WP_341266508.1">
    <property type="nucleotide sequence ID" value="NZ_CP146843.1"/>
</dbReference>
<keyword evidence="2" id="KW-1185">Reference proteome</keyword>
<evidence type="ECO:0000313" key="2">
    <source>
        <dbReference type="Proteomes" id="UP001484199"/>
    </source>
</evidence>
<proteinExistence type="predicted"/>
<evidence type="ECO:0000313" key="1">
    <source>
        <dbReference type="EMBL" id="WYY26608.1"/>
    </source>
</evidence>
<sequence>MNISSNTNKSIEISLFLLKEEFDIDKLNKDEDNNEFKLLEELSQDKHYQVYYRTQIKEQELYDWEQYLGLEDLNPNICSLNRDAIILIKTHDKDKKDVKHLI</sequence>
<reference evidence="1" key="1">
    <citation type="submission" date="2024-03" db="EMBL/GenBank/DDBJ databases">
        <title>The Complete Genome of 'Candidatus Phytoplasma fraxini' AshY1 from the Ash Yellows Group.</title>
        <authorList>
            <person name="Boehm J.W."/>
            <person name="Huettel B."/>
            <person name="Schneider B."/>
            <person name="Kube M."/>
        </authorList>
    </citation>
    <scope>NUCLEOTIDE SEQUENCE [LARGE SCALE GENOMIC DNA]</scope>
    <source>
        <strain evidence="1">AshY1</strain>
    </source>
</reference>